<organism evidence="10 11">
    <name type="scientific">Flavobacterium granuli</name>
    <dbReference type="NCBI Taxonomy" id="280093"/>
    <lineage>
        <taxon>Bacteria</taxon>
        <taxon>Pseudomonadati</taxon>
        <taxon>Bacteroidota</taxon>
        <taxon>Flavobacteriia</taxon>
        <taxon>Flavobacteriales</taxon>
        <taxon>Flavobacteriaceae</taxon>
        <taxon>Flavobacterium</taxon>
    </lineage>
</organism>
<dbReference type="InterPro" id="IPR039426">
    <property type="entry name" value="TonB-dep_rcpt-like"/>
</dbReference>
<keyword evidence="4 7" id="KW-0812">Transmembrane</keyword>
<reference evidence="10 11" key="1">
    <citation type="submission" date="2023-07" db="EMBL/GenBank/DDBJ databases">
        <title>Sorghum-associated microbial communities from plants grown in Nebraska, USA.</title>
        <authorList>
            <person name="Schachtman D."/>
        </authorList>
    </citation>
    <scope>NUCLEOTIDE SEQUENCE [LARGE SCALE GENOMIC DNA]</scope>
    <source>
        <strain evidence="10 11">BE124</strain>
    </source>
</reference>
<keyword evidence="8" id="KW-0732">Signal</keyword>
<feature type="signal peptide" evidence="8">
    <location>
        <begin position="1"/>
        <end position="22"/>
    </location>
</feature>
<evidence type="ECO:0000256" key="1">
    <source>
        <dbReference type="ARBA" id="ARBA00004571"/>
    </source>
</evidence>
<comment type="subcellular location">
    <subcellularLocation>
        <location evidence="1 7">Cell outer membrane</location>
        <topology evidence="1 7">Multi-pass membrane protein</topology>
    </subcellularLocation>
</comment>
<dbReference type="SUPFAM" id="SSF49464">
    <property type="entry name" value="Carboxypeptidase regulatory domain-like"/>
    <property type="match status" value="1"/>
</dbReference>
<evidence type="ECO:0000256" key="2">
    <source>
        <dbReference type="ARBA" id="ARBA00022448"/>
    </source>
</evidence>
<keyword evidence="11" id="KW-1185">Reference proteome</keyword>
<dbReference type="EMBL" id="JAVDTX010000007">
    <property type="protein sequence ID" value="MDR6846253.1"/>
    <property type="molecule type" value="Genomic_DNA"/>
</dbReference>
<keyword evidence="3 7" id="KW-1134">Transmembrane beta strand</keyword>
<name>A0ABU1S5I1_9FLAO</name>
<dbReference type="RefSeq" id="WP_310008304.1">
    <property type="nucleotide sequence ID" value="NZ_JAVDTX010000007.1"/>
</dbReference>
<dbReference type="PROSITE" id="PS52016">
    <property type="entry name" value="TONB_DEPENDENT_REC_3"/>
    <property type="match status" value="1"/>
</dbReference>
<feature type="domain" description="TonB-dependent receptor plug" evidence="9">
    <location>
        <begin position="121"/>
        <end position="220"/>
    </location>
</feature>
<comment type="caution">
    <text evidence="10">The sequence shown here is derived from an EMBL/GenBank/DDBJ whole genome shotgun (WGS) entry which is preliminary data.</text>
</comment>
<accession>A0ABU1S5I1</accession>
<dbReference type="Pfam" id="PF13715">
    <property type="entry name" value="CarbopepD_reg_2"/>
    <property type="match status" value="1"/>
</dbReference>
<dbReference type="NCBIfam" id="TIGR04057">
    <property type="entry name" value="SusC_RagA_signa"/>
    <property type="match status" value="1"/>
</dbReference>
<sequence>MKLRKVLIFCFWSLLFSIGLQAQDALINGKVTDQDGLAIPGANVLLKGTNVTTSTDFDGKFSIKSPSNGVLTISFIGFSTIETPISGRDQINVKLVPESKSLQEVVVIGYGTQKKGLLTGASANFKGEELASLNTGSAMEALQGIAAGVNVTKNSGSPGAGTRVTIRGLGTIGNSNPLYVVDGVSVGNIDYLNPSDIESIDVLKDAASAAIYGSRAANGVVLVTTVKGRKGRPAKISYDYYFGVQNIYKNLDPLNAQEYMYIMDEGMVNDGKAPYDWNALVHDNVWLESNYPGAGQQLGDDVWGQLQNGWQGTNWINEMSKKDAPVVSHSLNITGGSEDIIYSAGLSYFDQDGIIGGNIVDAGFKRLTARLNTQMVLKKNDSHSIITIGENFTYSNRQNRSVATGNIYWNDLHNALIQNPLQPAYWQNSIDRNVNEFGFTPTLDGLNTGQTNPLAIMYYRHNYNYGKGNSINGNAFVEIEPVLNLKFKSVYGIDSWFGNGRSMNPTYHLGLLYDDATDGASQNSYFGATSTWTNTLSYDTKLGEHRITGVIGTELIQSQINNEVTASRNGLLFPGNPDYAYLRNTQNPSSVNDITANGQDWAANGGGTQSFFARAQYDYKEKYLFSATMRADGSSNFAPDNRWGYFPSVSAGWVITKEDFMANTSDILNSLKIRGSWGQNGNQAIDAFQYQANINYSFPGYFFGDTKPVSGSTAVLANVPNPDIKWETSEQLDLGIDARLFDSRLGLTFDWYKKSTIDWLVKAPGLGTLGAPPPFINGGDVENTGVEYSVNWNDKVGDFKYGITLSGAHNKNEVVKIANADGIIHGPSNVLSQGTGEVSRVEVGQPIGYFYGYKTAGILQNQSEVDAYVKPDGTPYFSDQRPGDVRFVDQNQDGLIDEKDKVYLGNPNPDFELGIQLNFEYKGVYLNSTMAGKFGMQVMQSYRSFADSPKQNYTSDVFNRWHGEGTSTKMPRLGSTSNRNSQYISDIYMQDADFLRINNLTLGYNFNEVLSNVKFMSNLKLYVAVNNLYTFTDYDGMDPEVRFSGADDSGEGKWASGIDLGLYPQARTVMFGLSADF</sequence>
<evidence type="ECO:0000313" key="10">
    <source>
        <dbReference type="EMBL" id="MDR6846253.1"/>
    </source>
</evidence>
<keyword evidence="5 7" id="KW-0472">Membrane</keyword>
<dbReference type="Gene3D" id="2.170.130.10">
    <property type="entry name" value="TonB-dependent receptor, plug domain"/>
    <property type="match status" value="1"/>
</dbReference>
<gene>
    <name evidence="10" type="ORF">J2W95_002969</name>
</gene>
<evidence type="ECO:0000256" key="7">
    <source>
        <dbReference type="PROSITE-ProRule" id="PRU01360"/>
    </source>
</evidence>
<dbReference type="InterPro" id="IPR012910">
    <property type="entry name" value="Plug_dom"/>
</dbReference>
<dbReference type="InterPro" id="IPR037066">
    <property type="entry name" value="Plug_dom_sf"/>
</dbReference>
<keyword evidence="6 7" id="KW-0998">Cell outer membrane</keyword>
<evidence type="ECO:0000256" key="6">
    <source>
        <dbReference type="ARBA" id="ARBA00023237"/>
    </source>
</evidence>
<dbReference type="Proteomes" id="UP001261871">
    <property type="component" value="Unassembled WGS sequence"/>
</dbReference>
<evidence type="ECO:0000256" key="5">
    <source>
        <dbReference type="ARBA" id="ARBA00023136"/>
    </source>
</evidence>
<evidence type="ECO:0000259" key="9">
    <source>
        <dbReference type="Pfam" id="PF07715"/>
    </source>
</evidence>
<comment type="similarity">
    <text evidence="7">Belongs to the TonB-dependent receptor family.</text>
</comment>
<dbReference type="Pfam" id="PF07715">
    <property type="entry name" value="Plug"/>
    <property type="match status" value="1"/>
</dbReference>
<dbReference type="InterPro" id="IPR023996">
    <property type="entry name" value="TonB-dep_OMP_SusC/RagA"/>
</dbReference>
<dbReference type="InterPro" id="IPR023997">
    <property type="entry name" value="TonB-dep_OMP_SusC/RagA_CS"/>
</dbReference>
<protein>
    <submittedName>
        <fullName evidence="10">TonB-linked SusC/RagA family outer membrane protein</fullName>
    </submittedName>
</protein>
<dbReference type="SUPFAM" id="SSF56935">
    <property type="entry name" value="Porins"/>
    <property type="match status" value="1"/>
</dbReference>
<dbReference type="Gene3D" id="2.40.170.20">
    <property type="entry name" value="TonB-dependent receptor, beta-barrel domain"/>
    <property type="match status" value="1"/>
</dbReference>
<evidence type="ECO:0000256" key="4">
    <source>
        <dbReference type="ARBA" id="ARBA00022692"/>
    </source>
</evidence>
<proteinExistence type="inferred from homology"/>
<dbReference type="InterPro" id="IPR008969">
    <property type="entry name" value="CarboxyPept-like_regulatory"/>
</dbReference>
<dbReference type="InterPro" id="IPR036942">
    <property type="entry name" value="Beta-barrel_TonB_sf"/>
</dbReference>
<evidence type="ECO:0000313" key="11">
    <source>
        <dbReference type="Proteomes" id="UP001261871"/>
    </source>
</evidence>
<dbReference type="NCBIfam" id="TIGR04056">
    <property type="entry name" value="OMP_RagA_SusC"/>
    <property type="match status" value="1"/>
</dbReference>
<feature type="chain" id="PRO_5046628634" evidence="8">
    <location>
        <begin position="23"/>
        <end position="1077"/>
    </location>
</feature>
<keyword evidence="2 7" id="KW-0813">Transport</keyword>
<evidence type="ECO:0000256" key="3">
    <source>
        <dbReference type="ARBA" id="ARBA00022452"/>
    </source>
</evidence>
<evidence type="ECO:0000256" key="8">
    <source>
        <dbReference type="SAM" id="SignalP"/>
    </source>
</evidence>
<dbReference type="Gene3D" id="2.60.40.1120">
    <property type="entry name" value="Carboxypeptidase-like, regulatory domain"/>
    <property type="match status" value="1"/>
</dbReference>